<proteinExistence type="predicted"/>
<dbReference type="EMBL" id="DXEK01000050">
    <property type="protein sequence ID" value="HIX76566.1"/>
    <property type="molecule type" value="Genomic_DNA"/>
</dbReference>
<feature type="transmembrane region" description="Helical" evidence="1">
    <location>
        <begin position="26"/>
        <end position="43"/>
    </location>
</feature>
<evidence type="ECO:0000313" key="2">
    <source>
        <dbReference type="EMBL" id="HIX76566.1"/>
    </source>
</evidence>
<comment type="caution">
    <text evidence="2">The sequence shown here is derived from an EMBL/GenBank/DDBJ whole genome shotgun (WGS) entry which is preliminary data.</text>
</comment>
<gene>
    <name evidence="2" type="ORF">H9734_03065</name>
</gene>
<keyword evidence="1" id="KW-1133">Transmembrane helix</keyword>
<keyword evidence="1" id="KW-0472">Membrane</keyword>
<reference evidence="2" key="1">
    <citation type="journal article" date="2021" name="PeerJ">
        <title>Extensive microbial diversity within the chicken gut microbiome revealed by metagenomics and culture.</title>
        <authorList>
            <person name="Gilroy R."/>
            <person name="Ravi A."/>
            <person name="Getino M."/>
            <person name="Pursley I."/>
            <person name="Horton D.L."/>
            <person name="Alikhan N.F."/>
            <person name="Baker D."/>
            <person name="Gharbi K."/>
            <person name="Hall N."/>
            <person name="Watson M."/>
            <person name="Adriaenssens E.M."/>
            <person name="Foster-Nyarko E."/>
            <person name="Jarju S."/>
            <person name="Secka A."/>
            <person name="Antonio M."/>
            <person name="Oren A."/>
            <person name="Chaudhuri R.R."/>
            <person name="La Ragione R."/>
            <person name="Hildebrand F."/>
            <person name="Pallen M.J."/>
        </authorList>
    </citation>
    <scope>NUCLEOTIDE SEQUENCE</scope>
    <source>
        <strain evidence="2">CHK183-1962</strain>
    </source>
</reference>
<accession>A0A9D1XCD8</accession>
<dbReference type="Proteomes" id="UP000886890">
    <property type="component" value="Unassembled WGS sequence"/>
</dbReference>
<evidence type="ECO:0000256" key="1">
    <source>
        <dbReference type="SAM" id="Phobius"/>
    </source>
</evidence>
<name>A0A9D1XCD8_9FIRM</name>
<evidence type="ECO:0000313" key="3">
    <source>
        <dbReference type="Proteomes" id="UP000886890"/>
    </source>
</evidence>
<organism evidence="2 3">
    <name type="scientific">Candidatus Fusicatenibacter merdavium</name>
    <dbReference type="NCBI Taxonomy" id="2838600"/>
    <lineage>
        <taxon>Bacteria</taxon>
        <taxon>Bacillati</taxon>
        <taxon>Bacillota</taxon>
        <taxon>Clostridia</taxon>
        <taxon>Lachnospirales</taxon>
        <taxon>Lachnospiraceae</taxon>
        <taxon>Fusicatenibacter</taxon>
    </lineage>
</organism>
<keyword evidence="1" id="KW-0812">Transmembrane</keyword>
<reference evidence="2" key="2">
    <citation type="submission" date="2021-04" db="EMBL/GenBank/DDBJ databases">
        <authorList>
            <person name="Gilroy R."/>
        </authorList>
    </citation>
    <scope>NUCLEOTIDE SEQUENCE</scope>
    <source>
        <strain evidence="2">CHK183-1962</strain>
    </source>
</reference>
<dbReference type="AlphaFoldDB" id="A0A9D1XCD8"/>
<protein>
    <submittedName>
        <fullName evidence="2">Uncharacterized protein</fullName>
    </submittedName>
</protein>
<sequence length="52" mass="6272">MAKKQKKQKLVHQESLPAHIRKNWKLYSFVVLPILWYVIFKYIPMLGNLIAF</sequence>